<dbReference type="InterPro" id="IPR050510">
    <property type="entry name" value="Cation_transp_ATPase_P-type"/>
</dbReference>
<dbReference type="SFLD" id="SFLDG00002">
    <property type="entry name" value="C1.7:_P-type_atpase_like"/>
    <property type="match status" value="1"/>
</dbReference>
<dbReference type="Pfam" id="PF00122">
    <property type="entry name" value="E1-E2_ATPase"/>
    <property type="match status" value="1"/>
</dbReference>
<dbReference type="InterPro" id="IPR001757">
    <property type="entry name" value="P_typ_ATPase"/>
</dbReference>
<dbReference type="InterPro" id="IPR059000">
    <property type="entry name" value="ATPase_P-type_domA"/>
</dbReference>
<dbReference type="RefSeq" id="WP_016626869.1">
    <property type="nucleotide sequence ID" value="NZ_KE351828.1"/>
</dbReference>
<dbReference type="Proteomes" id="UP000015750">
    <property type="component" value="Unassembled WGS sequence"/>
</dbReference>
<feature type="transmembrane region" description="Helical" evidence="9">
    <location>
        <begin position="716"/>
        <end position="736"/>
    </location>
</feature>
<feature type="transmembrane region" description="Helical" evidence="9">
    <location>
        <begin position="247"/>
        <end position="266"/>
    </location>
</feature>
<evidence type="ECO:0000259" key="10">
    <source>
        <dbReference type="SMART" id="SM00831"/>
    </source>
</evidence>
<feature type="transmembrane region" description="Helical" evidence="9">
    <location>
        <begin position="83"/>
        <end position="100"/>
    </location>
</feature>
<feature type="transmembrane region" description="Helical" evidence="9">
    <location>
        <begin position="784"/>
        <end position="804"/>
    </location>
</feature>
<dbReference type="Gene3D" id="3.40.1110.10">
    <property type="entry name" value="Calcium-transporting ATPase, cytoplasmic domain N"/>
    <property type="match status" value="1"/>
</dbReference>
<dbReference type="Pfam" id="PF13246">
    <property type="entry name" value="Cation_ATPase"/>
    <property type="match status" value="1"/>
</dbReference>
<feature type="transmembrane region" description="Helical" evidence="9">
    <location>
        <begin position="272"/>
        <end position="299"/>
    </location>
</feature>
<comment type="caution">
    <text evidence="11">The sequence shown here is derived from an EMBL/GenBank/DDBJ whole genome shotgun (WGS) entry which is preliminary data.</text>
</comment>
<keyword evidence="7 9" id="KW-1133">Transmembrane helix</keyword>
<dbReference type="InterPro" id="IPR023214">
    <property type="entry name" value="HAD_sf"/>
</dbReference>
<evidence type="ECO:0000256" key="3">
    <source>
        <dbReference type="ARBA" id="ARBA00022692"/>
    </source>
</evidence>
<proteinExistence type="inferred from homology"/>
<keyword evidence="4" id="KW-0547">Nucleotide-binding</keyword>
<gene>
    <name evidence="11" type="ORF">D358_00033</name>
</gene>
<dbReference type="Gene3D" id="3.40.50.1000">
    <property type="entry name" value="HAD superfamily/HAD-like"/>
    <property type="match status" value="1"/>
</dbReference>
<evidence type="ECO:0000256" key="4">
    <source>
        <dbReference type="ARBA" id="ARBA00022741"/>
    </source>
</evidence>
<dbReference type="SFLD" id="SFLDF00027">
    <property type="entry name" value="p-type_atpase"/>
    <property type="match status" value="1"/>
</dbReference>
<dbReference type="EMBL" id="ATIR01000003">
    <property type="protein sequence ID" value="EPI12534.1"/>
    <property type="molecule type" value="Genomic_DNA"/>
</dbReference>
<dbReference type="PRINTS" id="PR00120">
    <property type="entry name" value="HATPASE"/>
</dbReference>
<dbReference type="InterPro" id="IPR018303">
    <property type="entry name" value="ATPase_P-typ_P_site"/>
</dbReference>
<dbReference type="GO" id="GO:0016020">
    <property type="term" value="C:membrane"/>
    <property type="evidence" value="ECO:0007669"/>
    <property type="project" value="UniProtKB-SubCell"/>
</dbReference>
<dbReference type="InterPro" id="IPR023298">
    <property type="entry name" value="ATPase_P-typ_TM_dom_sf"/>
</dbReference>
<evidence type="ECO:0000256" key="1">
    <source>
        <dbReference type="ARBA" id="ARBA00004141"/>
    </source>
</evidence>
<evidence type="ECO:0000313" key="11">
    <source>
        <dbReference type="EMBL" id="EPI12534.1"/>
    </source>
</evidence>
<sequence>MEEKNIYQLNINEVLRKYNISDLENGLTDKQVKESLLMYGLNKLESKKIPKWKLLLRQFNNMIIYILLFSALLTLIMGHISDALIIALLVIVNALIGYYQEASASDALERIQEMLSSEATVYRDGIRKDILSEEVVVGDVVFLEAGDNVPADLRIVEADNLRIQESALTGEPDSVEKTEESLETTGIPLAERVNLAFASTSVTSGSGIGVVTSIGEKTEIGKISTDVNNTETRKTPLMKEIDGLGKGITYVIMGVAIALFVFSVILETYSLSVLSLAVVTMIVGSIPEGLPATTSVVLAMGVSDMAKNKNTIVKTLPAVETLGSVDVVATDKTGTLTKNEMTVKDIIFYKKYLQVTGDGYKPKGEILHNDSPVVVDNQLELFLEAGFEANDTVLVKEEDRWTINGEPTDGSFLTLFYKQYSYPEKPDYEEIDMLPFDSDYRYMAKLVENSHKERIVFIKGSPDKLFPMAQSFDSSFDEKYWFQQVTELSEEGKRVVAVGFKKVSSDIEEVTHELLSQGIDLLGIAGIIDPPREEVIHALKEMNRAGVHVKMITGDHPLTAKAIGEKLCLAPKINVVTGAELDSMSYDEFKNAVLYNQVFARTTPKNKMDIVEALQESGKVTAMTGDGVNDAPALKKADIGVAMGMNGTDVAKDSADMILTDDNFGTMSVAIREGRRIYDNIKKSILFLLPTSFAEGLIIAFTILTQKEMPLQPTQLLWINMVSAITIQFAFIFEPAEKGIMHRKPRKNGNRLLNNHDIWQMAYVSVLMALISIISYEWLLAKGVSQAVASTMMINVVVLSKIFYLFNIRTSQPVISKSFFSNPKAFVIILIMIVLQLILTYVPFMQSLFYTSEMSIIPWAISIASGIVILIITEIDKLLRLKLNKQT</sequence>
<feature type="transmembrane region" description="Helical" evidence="9">
    <location>
        <begin position="685"/>
        <end position="704"/>
    </location>
</feature>
<protein>
    <submittedName>
        <fullName evidence="11">E1-E2 ATPase</fullName>
    </submittedName>
</protein>
<dbReference type="PROSITE" id="PS00154">
    <property type="entry name" value="ATPASE_E1_E2"/>
    <property type="match status" value="1"/>
</dbReference>
<feature type="transmembrane region" description="Helical" evidence="9">
    <location>
        <begin position="757"/>
        <end position="778"/>
    </location>
</feature>
<feature type="domain" description="Cation-transporting P-type ATPase N-terminal" evidence="10">
    <location>
        <begin position="5"/>
        <end position="79"/>
    </location>
</feature>
<keyword evidence="8 9" id="KW-0472">Membrane</keyword>
<dbReference type="SUPFAM" id="SSF56784">
    <property type="entry name" value="HAD-like"/>
    <property type="match status" value="1"/>
</dbReference>
<dbReference type="PRINTS" id="PR00119">
    <property type="entry name" value="CATATPASE"/>
</dbReference>
<dbReference type="SUPFAM" id="SSF81660">
    <property type="entry name" value="Metal cation-transporting ATPase, ATP-binding domain N"/>
    <property type="match status" value="1"/>
</dbReference>
<reference evidence="11 12" key="1">
    <citation type="submission" date="2013-06" db="EMBL/GenBank/DDBJ databases">
        <authorList>
            <person name="Weinstock G."/>
            <person name="Sodergren E."/>
            <person name="Lobos E.A."/>
            <person name="Fulton L."/>
            <person name="Fulton R."/>
            <person name="Courtney L."/>
            <person name="Fronick C."/>
            <person name="O'Laughlin M."/>
            <person name="Godfrey J."/>
            <person name="Wilson R.M."/>
            <person name="Miner T."/>
            <person name="Farmer C."/>
            <person name="Delehaunty K."/>
            <person name="Cordes M."/>
            <person name="Minx P."/>
            <person name="Tomlinson C."/>
            <person name="Chen J."/>
            <person name="Wollam A."/>
            <person name="Pepin K.H."/>
            <person name="Bhonagiri V."/>
            <person name="Zhang X."/>
            <person name="Warren W."/>
            <person name="Mitreva M."/>
            <person name="Mardis E.R."/>
            <person name="Wilson R.K."/>
        </authorList>
    </citation>
    <scope>NUCLEOTIDE SEQUENCE [LARGE SCALE GENOMIC DNA]</scope>
    <source>
        <strain evidence="11 12">RP2S-4</strain>
    </source>
</reference>
<dbReference type="SUPFAM" id="SSF81665">
    <property type="entry name" value="Calcium ATPase, transmembrane domain M"/>
    <property type="match status" value="1"/>
</dbReference>
<dbReference type="InterPro" id="IPR008250">
    <property type="entry name" value="ATPase_P-typ_transduc_dom_A_sf"/>
</dbReference>
<evidence type="ECO:0000256" key="8">
    <source>
        <dbReference type="ARBA" id="ARBA00023136"/>
    </source>
</evidence>
<keyword evidence="3 9" id="KW-0812">Transmembrane</keyword>
<organism evidence="11 12">
    <name type="scientific">Enterococcus faecalis RP2S-4</name>
    <dbReference type="NCBI Taxonomy" id="1244145"/>
    <lineage>
        <taxon>Bacteria</taxon>
        <taxon>Bacillati</taxon>
        <taxon>Bacillota</taxon>
        <taxon>Bacilli</taxon>
        <taxon>Lactobacillales</taxon>
        <taxon>Enterococcaceae</taxon>
        <taxon>Enterococcus</taxon>
    </lineage>
</organism>
<dbReference type="Gene3D" id="1.20.1110.10">
    <property type="entry name" value="Calcium-transporting ATPase, transmembrane domain"/>
    <property type="match status" value="1"/>
</dbReference>
<keyword evidence="6" id="KW-1278">Translocase</keyword>
<dbReference type="NCBIfam" id="TIGR01494">
    <property type="entry name" value="ATPase_P-type"/>
    <property type="match status" value="2"/>
</dbReference>
<evidence type="ECO:0000313" key="12">
    <source>
        <dbReference type="Proteomes" id="UP000015750"/>
    </source>
</evidence>
<dbReference type="SMART" id="SM00831">
    <property type="entry name" value="Cation_ATPase_N"/>
    <property type="match status" value="1"/>
</dbReference>
<feature type="transmembrane region" description="Helical" evidence="9">
    <location>
        <begin position="856"/>
        <end position="875"/>
    </location>
</feature>
<dbReference type="InterPro" id="IPR004014">
    <property type="entry name" value="ATPase_P-typ_cation-transptr_N"/>
</dbReference>
<comment type="similarity">
    <text evidence="2">Belongs to the cation transport ATPase (P-type) (TC 3.A.3) family. Type IIA subfamily.</text>
</comment>
<dbReference type="Pfam" id="PF00689">
    <property type="entry name" value="Cation_ATPase_C"/>
    <property type="match status" value="1"/>
</dbReference>
<dbReference type="FunFam" id="3.40.50.1000:FF:000083">
    <property type="entry name" value="Sodium/potassium-transporting ATPase subunit alpha"/>
    <property type="match status" value="1"/>
</dbReference>
<keyword evidence="5" id="KW-0067">ATP-binding</keyword>
<dbReference type="SUPFAM" id="SSF81653">
    <property type="entry name" value="Calcium ATPase, transduction domain A"/>
    <property type="match status" value="1"/>
</dbReference>
<evidence type="ECO:0000256" key="6">
    <source>
        <dbReference type="ARBA" id="ARBA00022967"/>
    </source>
</evidence>
<dbReference type="InterPro" id="IPR023299">
    <property type="entry name" value="ATPase_P-typ_cyto_dom_N"/>
</dbReference>
<evidence type="ECO:0000256" key="9">
    <source>
        <dbReference type="SAM" id="Phobius"/>
    </source>
</evidence>
<evidence type="ECO:0000256" key="7">
    <source>
        <dbReference type="ARBA" id="ARBA00022989"/>
    </source>
</evidence>
<dbReference type="SFLD" id="SFLDS00003">
    <property type="entry name" value="Haloacid_Dehalogenase"/>
    <property type="match status" value="1"/>
</dbReference>
<accession>A0ABC9TQ21</accession>
<evidence type="ECO:0000256" key="5">
    <source>
        <dbReference type="ARBA" id="ARBA00022840"/>
    </source>
</evidence>
<dbReference type="PANTHER" id="PTHR43294:SF20">
    <property type="entry name" value="P-TYPE ATPASE"/>
    <property type="match status" value="1"/>
</dbReference>
<feature type="transmembrane region" description="Helical" evidence="9">
    <location>
        <begin position="825"/>
        <end position="844"/>
    </location>
</feature>
<dbReference type="AlphaFoldDB" id="A0ABC9TQ21"/>
<dbReference type="InterPro" id="IPR044492">
    <property type="entry name" value="P_typ_ATPase_HD_dom"/>
</dbReference>
<dbReference type="PANTHER" id="PTHR43294">
    <property type="entry name" value="SODIUM/POTASSIUM-TRANSPORTING ATPASE SUBUNIT ALPHA"/>
    <property type="match status" value="1"/>
</dbReference>
<comment type="subcellular location">
    <subcellularLocation>
        <location evidence="1">Membrane</location>
        <topology evidence="1">Multi-pass membrane protein</topology>
    </subcellularLocation>
</comment>
<feature type="transmembrane region" description="Helical" evidence="9">
    <location>
        <begin position="59"/>
        <end position="77"/>
    </location>
</feature>
<evidence type="ECO:0000256" key="2">
    <source>
        <dbReference type="ARBA" id="ARBA00005675"/>
    </source>
</evidence>
<dbReference type="Pfam" id="PF00690">
    <property type="entry name" value="Cation_ATPase_N"/>
    <property type="match status" value="1"/>
</dbReference>
<dbReference type="Gene3D" id="2.70.150.10">
    <property type="entry name" value="Calcium-transporting ATPase, cytoplasmic transduction domain A"/>
    <property type="match status" value="1"/>
</dbReference>
<dbReference type="InterPro" id="IPR006068">
    <property type="entry name" value="ATPase_P-typ_cation-transptr_C"/>
</dbReference>
<name>A0ABC9TQ21_ENTFL</name>
<dbReference type="GO" id="GO:0005524">
    <property type="term" value="F:ATP binding"/>
    <property type="evidence" value="ECO:0007669"/>
    <property type="project" value="UniProtKB-KW"/>
</dbReference>
<dbReference type="InterPro" id="IPR036412">
    <property type="entry name" value="HAD-like_sf"/>
</dbReference>